<evidence type="ECO:0000259" key="7">
    <source>
        <dbReference type="PROSITE" id="PS50206"/>
    </source>
</evidence>
<comment type="caution">
    <text evidence="8">The sequence shown here is derived from an EMBL/GenBank/DDBJ whole genome shotgun (WGS) entry which is preliminary data.</text>
</comment>
<dbReference type="InterPro" id="IPR003953">
    <property type="entry name" value="FAD-dep_OxRdtase_2_FAD-bd"/>
</dbReference>
<evidence type="ECO:0000256" key="6">
    <source>
        <dbReference type="SAM" id="MobiDB-lite"/>
    </source>
</evidence>
<organism evidence="8 9">
    <name type="scientific">Claviceps africana</name>
    <dbReference type="NCBI Taxonomy" id="83212"/>
    <lineage>
        <taxon>Eukaryota</taxon>
        <taxon>Fungi</taxon>
        <taxon>Dikarya</taxon>
        <taxon>Ascomycota</taxon>
        <taxon>Pezizomycotina</taxon>
        <taxon>Sordariomycetes</taxon>
        <taxon>Hypocreomycetidae</taxon>
        <taxon>Hypocreales</taxon>
        <taxon>Clavicipitaceae</taxon>
        <taxon>Claviceps</taxon>
    </lineage>
</organism>
<dbReference type="AlphaFoldDB" id="A0A8K0J606"/>
<dbReference type="PANTHER" id="PTHR47470">
    <property type="entry name" value="CHOLESTEROL OXIDASE"/>
    <property type="match status" value="1"/>
</dbReference>
<feature type="domain" description="Rhodanese" evidence="7">
    <location>
        <begin position="47"/>
        <end position="85"/>
    </location>
</feature>
<comment type="cofactor">
    <cofactor evidence="1">
        <name>FAD</name>
        <dbReference type="ChEBI" id="CHEBI:57692"/>
    </cofactor>
</comment>
<dbReference type="InterPro" id="IPR001763">
    <property type="entry name" value="Rhodanese-like_dom"/>
</dbReference>
<dbReference type="GO" id="GO:0050660">
    <property type="term" value="F:flavin adenine dinucleotide binding"/>
    <property type="evidence" value="ECO:0007669"/>
    <property type="project" value="InterPro"/>
</dbReference>
<dbReference type="InterPro" id="IPR052542">
    <property type="entry name" value="Cholesterol_Oxidase"/>
</dbReference>
<dbReference type="SUPFAM" id="SSF51905">
    <property type="entry name" value="FAD/NAD(P)-binding domain"/>
    <property type="match status" value="1"/>
</dbReference>
<accession>A0A8K0J606</accession>
<dbReference type="InterPro" id="IPR036188">
    <property type="entry name" value="FAD/NAD-bd_sf"/>
</dbReference>
<evidence type="ECO:0000313" key="9">
    <source>
        <dbReference type="Proteomes" id="UP000811619"/>
    </source>
</evidence>
<dbReference type="EMBL" id="SRPY01000976">
    <property type="protein sequence ID" value="KAG5915509.1"/>
    <property type="molecule type" value="Genomic_DNA"/>
</dbReference>
<keyword evidence="3 5" id="KW-0274">FAD</keyword>
<keyword evidence="2 5" id="KW-0285">Flavoprotein</keyword>
<dbReference type="GO" id="GO:0016614">
    <property type="term" value="F:oxidoreductase activity, acting on CH-OH group of donors"/>
    <property type="evidence" value="ECO:0007669"/>
    <property type="project" value="InterPro"/>
</dbReference>
<gene>
    <name evidence="8" type="ORF">E4U42_008016</name>
</gene>
<evidence type="ECO:0000256" key="3">
    <source>
        <dbReference type="ARBA" id="ARBA00022827"/>
    </source>
</evidence>
<dbReference type="PANTHER" id="PTHR47470:SF1">
    <property type="entry name" value="FAD-DEPENDENT OXIDOREDUCTASE 2 FAD BINDING DOMAIN-CONTAINING PROTEIN"/>
    <property type="match status" value="1"/>
</dbReference>
<feature type="region of interest" description="Disordered" evidence="6">
    <location>
        <begin position="1"/>
        <end position="34"/>
    </location>
</feature>
<proteinExistence type="inferred from homology"/>
<dbReference type="Pfam" id="PF00732">
    <property type="entry name" value="GMC_oxred_N"/>
    <property type="match status" value="1"/>
</dbReference>
<evidence type="ECO:0000313" key="8">
    <source>
        <dbReference type="EMBL" id="KAG5915509.1"/>
    </source>
</evidence>
<sequence length="547" mass="59672">MYHRLSSNNTSREWEQEKPCPRTNNHPPRISKPPRLIRPSYDCVVIGSGYGGAIAASRMARAGQSVCLLERGRERWPGEYPETLSHAARQLSVSGRIQRAFSSRRGGNIRCGNAGGMYHVVVGEGQTAVVGNGLGGTSLINSNVFLEADAATLSLDMWPPEIRNNPKVLDEYYQKARNVLEPQPYPATLPSLKKTELLHRQAQTLGLEKHFYKPPQTTRFQHAGPNSCGVPMRPSTLTGQDTTGVNDGSKTTTLVTYLADAWHWGADIFCQCEVRHVQEAHGRGGYNVHYTWRDEAWDGFGRGTKATPGTLLHVHARRAVFFGAGSLGTTEILLRSRALGLPVSDDVGRGMSGNGDMLAFGYNCDYDVNAIGRSARRRGSRIADTDPVGPTITATIDMRDATDDPLHGFVIQEGTVPEALAHLVQPIAHLQTGLCPSGQGTSGLVRRMRRLGRVCRSRLLGPHVRSGAVRRTQVFLVMSHDTAQGTMRLEHDMPTLRFPPATADEGLREQAVHALLSAAVASVGGTLIRNPCAKLWGNRRVTVHPLG</sequence>
<dbReference type="Gene3D" id="3.50.50.60">
    <property type="entry name" value="FAD/NAD(P)-binding domain"/>
    <property type="match status" value="2"/>
</dbReference>
<reference evidence="8" key="1">
    <citation type="journal article" date="2020" name="bioRxiv">
        <title>Whole genome comparisons of ergot fungi reveals the divergence and evolution of species within the genus Claviceps are the result of varying mechanisms driving genome evolution and host range expansion.</title>
        <authorList>
            <person name="Wyka S.A."/>
            <person name="Mondo S.J."/>
            <person name="Liu M."/>
            <person name="Dettman J."/>
            <person name="Nalam V."/>
            <person name="Broders K.D."/>
        </authorList>
    </citation>
    <scope>NUCLEOTIDE SEQUENCE</scope>
    <source>
        <strain evidence="8">CCC 489</strain>
    </source>
</reference>
<dbReference type="InterPro" id="IPR000172">
    <property type="entry name" value="GMC_OxRdtase_N"/>
</dbReference>
<evidence type="ECO:0000256" key="2">
    <source>
        <dbReference type="ARBA" id="ARBA00022630"/>
    </source>
</evidence>
<protein>
    <recommendedName>
        <fullName evidence="7">Rhodanese domain-containing protein</fullName>
    </recommendedName>
</protein>
<dbReference type="PROSITE" id="PS00623">
    <property type="entry name" value="GMC_OXRED_1"/>
    <property type="match status" value="1"/>
</dbReference>
<dbReference type="Proteomes" id="UP000811619">
    <property type="component" value="Unassembled WGS sequence"/>
</dbReference>
<evidence type="ECO:0000256" key="1">
    <source>
        <dbReference type="ARBA" id="ARBA00001974"/>
    </source>
</evidence>
<name>A0A8K0J606_9HYPO</name>
<dbReference type="OrthoDB" id="9974421at2759"/>
<keyword evidence="4" id="KW-0560">Oxidoreductase</keyword>
<feature type="compositionally biased region" description="Polar residues" evidence="6">
    <location>
        <begin position="1"/>
        <end position="11"/>
    </location>
</feature>
<dbReference type="PROSITE" id="PS50206">
    <property type="entry name" value="RHODANESE_3"/>
    <property type="match status" value="1"/>
</dbReference>
<evidence type="ECO:0000256" key="4">
    <source>
        <dbReference type="ARBA" id="ARBA00023002"/>
    </source>
</evidence>
<evidence type="ECO:0000256" key="5">
    <source>
        <dbReference type="RuleBase" id="RU003968"/>
    </source>
</evidence>
<keyword evidence="9" id="KW-1185">Reference proteome</keyword>
<dbReference type="Pfam" id="PF00890">
    <property type="entry name" value="FAD_binding_2"/>
    <property type="match status" value="1"/>
</dbReference>
<comment type="similarity">
    <text evidence="5">Belongs to the GMC oxidoreductase family.</text>
</comment>